<evidence type="ECO:0000313" key="2">
    <source>
        <dbReference type="EMBL" id="KIL60141.1"/>
    </source>
</evidence>
<keyword evidence="3" id="KW-1185">Reference proteome</keyword>
<evidence type="ECO:0000313" key="3">
    <source>
        <dbReference type="Proteomes" id="UP000054549"/>
    </source>
</evidence>
<reference evidence="2 3" key="1">
    <citation type="submission" date="2014-04" db="EMBL/GenBank/DDBJ databases">
        <title>Evolutionary Origins and Diversification of the Mycorrhizal Mutualists.</title>
        <authorList>
            <consortium name="DOE Joint Genome Institute"/>
            <consortium name="Mycorrhizal Genomics Consortium"/>
            <person name="Kohler A."/>
            <person name="Kuo A."/>
            <person name="Nagy L.G."/>
            <person name="Floudas D."/>
            <person name="Copeland A."/>
            <person name="Barry K.W."/>
            <person name="Cichocki N."/>
            <person name="Veneault-Fourrey C."/>
            <person name="LaButti K."/>
            <person name="Lindquist E.A."/>
            <person name="Lipzen A."/>
            <person name="Lundell T."/>
            <person name="Morin E."/>
            <person name="Murat C."/>
            <person name="Riley R."/>
            <person name="Ohm R."/>
            <person name="Sun H."/>
            <person name="Tunlid A."/>
            <person name="Henrissat B."/>
            <person name="Grigoriev I.V."/>
            <person name="Hibbett D.S."/>
            <person name="Martin F."/>
        </authorList>
    </citation>
    <scope>NUCLEOTIDE SEQUENCE [LARGE SCALE GENOMIC DNA]</scope>
    <source>
        <strain evidence="2 3">Koide BX008</strain>
    </source>
</reference>
<feature type="region of interest" description="Disordered" evidence="1">
    <location>
        <begin position="461"/>
        <end position="516"/>
    </location>
</feature>
<sequence>MSSLKNVVTAGIGKESTTKAAWLWQALHSEREFSAAYVNAVLENNHDAVAEALEIIDMLPEDVDLSEEEFSAFARGLTPSGGLEVTAWEGYYLTDPLPDGKVFALLICSFDNRVYWGPEEGFANKYWSKHEVNYHLGPHATLCFSSTAGEVALSFSRDLDEETGRFGKNTVKGTVGGTAISAAQTTPPIPPPLAGSFFNSNDDPAEDQHFLLGDGWKLFTATMSVVVPFVGLTLWCCTGLRRRCYQYAWELRRQVNETAEYCLRLENSRFSYTWVDLSLAQERLTTEVIQKLNGELRDREVNFETDGIEHIIYNLKLKEYARTQLEESIRKFVQERLAVIAQEVHSDLPTDLAKEFEKRSPEWVKNKAQARTETVMENFEDTSLGINSIVQSTVLKAYKEFYRSKVEDHTHELKAINDLVEETQKKINGWQEDVEYWKEVADKLEDDKHDATTERARIRELEREIDKGVEENKQREKDRTEIEYKKTEAEREHERHDAEIKEHDSDWKKEAEKHIK</sequence>
<protein>
    <submittedName>
        <fullName evidence="2">Uncharacterized protein</fullName>
    </submittedName>
</protein>
<gene>
    <name evidence="2" type="ORF">M378DRAFT_180531</name>
</gene>
<dbReference type="OrthoDB" id="2986734at2759"/>
<dbReference type="HOGENOM" id="CLU_527816_0_0_1"/>
<name>A0A0C2WTR2_AMAMK</name>
<dbReference type="Proteomes" id="UP000054549">
    <property type="component" value="Unassembled WGS sequence"/>
</dbReference>
<dbReference type="InParanoid" id="A0A0C2WTR2"/>
<evidence type="ECO:0000256" key="1">
    <source>
        <dbReference type="SAM" id="MobiDB-lite"/>
    </source>
</evidence>
<dbReference type="EMBL" id="KN818303">
    <property type="protein sequence ID" value="KIL60141.1"/>
    <property type="molecule type" value="Genomic_DNA"/>
</dbReference>
<organism evidence="2 3">
    <name type="scientific">Amanita muscaria (strain Koide BX008)</name>
    <dbReference type="NCBI Taxonomy" id="946122"/>
    <lineage>
        <taxon>Eukaryota</taxon>
        <taxon>Fungi</taxon>
        <taxon>Dikarya</taxon>
        <taxon>Basidiomycota</taxon>
        <taxon>Agaricomycotina</taxon>
        <taxon>Agaricomycetes</taxon>
        <taxon>Agaricomycetidae</taxon>
        <taxon>Agaricales</taxon>
        <taxon>Pluteineae</taxon>
        <taxon>Amanitaceae</taxon>
        <taxon>Amanita</taxon>
    </lineage>
</organism>
<accession>A0A0C2WTR2</accession>
<dbReference type="AlphaFoldDB" id="A0A0C2WTR2"/>
<proteinExistence type="predicted"/>